<evidence type="ECO:0000313" key="1">
    <source>
        <dbReference type="EMBL" id="SHK95735.1"/>
    </source>
</evidence>
<dbReference type="OrthoDB" id="7875218at2"/>
<keyword evidence="2" id="KW-1185">Reference proteome</keyword>
<reference evidence="1 2" key="1">
    <citation type="submission" date="2016-11" db="EMBL/GenBank/DDBJ databases">
        <authorList>
            <person name="Jaros S."/>
            <person name="Januszkiewicz K."/>
            <person name="Wedrychowicz H."/>
        </authorList>
    </citation>
    <scope>NUCLEOTIDE SEQUENCE [LARGE SCALE GENOMIC DNA]</scope>
    <source>
        <strain evidence="1 2">DSM 29589</strain>
    </source>
</reference>
<dbReference type="RefSeq" id="WP_073031509.1">
    <property type="nucleotide sequence ID" value="NZ_BMLR01000001.1"/>
</dbReference>
<dbReference type="Pfam" id="PF20083">
    <property type="entry name" value="DUF6477"/>
    <property type="match status" value="1"/>
</dbReference>
<dbReference type="AlphaFoldDB" id="A0A1M6WQD7"/>
<accession>A0A1M6WQD7</accession>
<dbReference type="STRING" id="337701.SAMN05444398_101103"/>
<gene>
    <name evidence="1" type="ORF">SAMN05444398_101103</name>
</gene>
<dbReference type="Proteomes" id="UP000183974">
    <property type="component" value="Unassembled WGS sequence"/>
</dbReference>
<sequence>MLDVLSALHALRRPRLLIRAARIGQGDYRRTVHLQRHLGIGPLPCPGAALMQLMEIEAEMNAQRKRRAAGYSAARHVDILIAIMAEARILRATHPGQNDA</sequence>
<dbReference type="InterPro" id="IPR045516">
    <property type="entry name" value="DUF6477"/>
</dbReference>
<protein>
    <submittedName>
        <fullName evidence="1">Uncharacterized protein</fullName>
    </submittedName>
</protein>
<evidence type="ECO:0000313" key="2">
    <source>
        <dbReference type="Proteomes" id="UP000183974"/>
    </source>
</evidence>
<proteinExistence type="predicted"/>
<dbReference type="EMBL" id="FRBR01000001">
    <property type="protein sequence ID" value="SHK95735.1"/>
    <property type="molecule type" value="Genomic_DNA"/>
</dbReference>
<name>A0A1M6WQD7_9RHOB</name>
<organism evidence="1 2">
    <name type="scientific">Roseovarius pacificus</name>
    <dbReference type="NCBI Taxonomy" id="337701"/>
    <lineage>
        <taxon>Bacteria</taxon>
        <taxon>Pseudomonadati</taxon>
        <taxon>Pseudomonadota</taxon>
        <taxon>Alphaproteobacteria</taxon>
        <taxon>Rhodobacterales</taxon>
        <taxon>Roseobacteraceae</taxon>
        <taxon>Roseovarius</taxon>
    </lineage>
</organism>